<dbReference type="FunFam" id="3.40.50.300:FF:000127">
    <property type="entry name" value="Ribose import ATP-binding protein RbsA"/>
    <property type="match status" value="1"/>
</dbReference>
<dbReference type="SUPFAM" id="SSF52540">
    <property type="entry name" value="P-loop containing nucleoside triphosphate hydrolases"/>
    <property type="match status" value="2"/>
</dbReference>
<keyword evidence="6" id="KW-0547">Nucleotide-binding</keyword>
<dbReference type="EC" id="3.6.3.17" evidence="11"/>
<sequence length="504" mass="53686">MTTPRVTAAAVSKRFPGVVALDRVSLTLAPGEVLAVVGENGAGKSTLMKILAGVYQPDEGAVELDGRPVRFAGPAEATAAGVVLIHQELNLAENLTVADNLFLGREVTAGGKLLVLNNRVMTERAAALLARVGLPADRVTRRVETLPPGEKQLVEIARALGTAVRVLIMDEPTSSLTQRETERLYEVIDALRRDGVSVLYISHRLAEVKRCADRVTVLRDGKNAGELARADVTHDNMVRLMVGRDMKSFYPKVHRSGTGGKPVLSLAGLRYRNGPDTPVSLDVRAGEILGMAGLVGAGRTELAEAVFGVRQLAAGSLTLDGRPLTVKSPADAIRAGVFLVPEDRRLHGLVTAESVGFNLSLPNLDRLRSRFGLHRRAEAALHATWIEKLRVKTPSAAQTVGLLSGGNQQKVVYGKWLARGPRVLVLDEPTRGVDVGAKAEIYALVDELAGRGVAVWMITSDMEELLGMSDRVVVMHEGHLAGELAGAAVTEEAVMRLATGGEAG</sequence>
<dbReference type="InterPro" id="IPR003593">
    <property type="entry name" value="AAA+_ATPase"/>
</dbReference>
<evidence type="ECO:0000256" key="4">
    <source>
        <dbReference type="ARBA" id="ARBA00022597"/>
    </source>
</evidence>
<evidence type="ECO:0000259" key="10">
    <source>
        <dbReference type="PROSITE" id="PS50893"/>
    </source>
</evidence>
<keyword evidence="3" id="KW-1003">Cell membrane</keyword>
<evidence type="ECO:0000256" key="1">
    <source>
        <dbReference type="ARBA" id="ARBA00004202"/>
    </source>
</evidence>
<keyword evidence="7 11" id="KW-0067">ATP-binding</keyword>
<keyword evidence="4" id="KW-0762">Sugar transport</keyword>
<keyword evidence="8" id="KW-1278">Translocase</keyword>
<dbReference type="CDD" id="cd03216">
    <property type="entry name" value="ABC_Carb_Monos_I"/>
    <property type="match status" value="1"/>
</dbReference>
<organism evidence="11 12">
    <name type="scientific">Urbifossiella limnaea</name>
    <dbReference type="NCBI Taxonomy" id="2528023"/>
    <lineage>
        <taxon>Bacteria</taxon>
        <taxon>Pseudomonadati</taxon>
        <taxon>Planctomycetota</taxon>
        <taxon>Planctomycetia</taxon>
        <taxon>Gemmatales</taxon>
        <taxon>Gemmataceae</taxon>
        <taxon>Urbifossiella</taxon>
    </lineage>
</organism>
<evidence type="ECO:0000256" key="5">
    <source>
        <dbReference type="ARBA" id="ARBA00022737"/>
    </source>
</evidence>
<dbReference type="Proteomes" id="UP000319576">
    <property type="component" value="Chromosome"/>
</dbReference>
<dbReference type="EMBL" id="CP036273">
    <property type="protein sequence ID" value="QDU21410.1"/>
    <property type="molecule type" value="Genomic_DNA"/>
</dbReference>
<dbReference type="PANTHER" id="PTHR43790">
    <property type="entry name" value="CARBOHYDRATE TRANSPORT ATP-BINDING PROTEIN MG119-RELATED"/>
    <property type="match status" value="1"/>
</dbReference>
<gene>
    <name evidence="11" type="primary">rbsA_2</name>
    <name evidence="11" type="ORF">ETAA1_33770</name>
</gene>
<protein>
    <submittedName>
        <fullName evidence="11">Ribose import ATP-binding protein RbsA</fullName>
        <ecNumber evidence="11">3.6.3.17</ecNumber>
    </submittedName>
</protein>
<reference evidence="11 12" key="1">
    <citation type="submission" date="2019-02" db="EMBL/GenBank/DDBJ databases">
        <title>Deep-cultivation of Planctomycetes and their phenomic and genomic characterization uncovers novel biology.</title>
        <authorList>
            <person name="Wiegand S."/>
            <person name="Jogler M."/>
            <person name="Boedeker C."/>
            <person name="Pinto D."/>
            <person name="Vollmers J."/>
            <person name="Rivas-Marin E."/>
            <person name="Kohn T."/>
            <person name="Peeters S.H."/>
            <person name="Heuer A."/>
            <person name="Rast P."/>
            <person name="Oberbeckmann S."/>
            <person name="Bunk B."/>
            <person name="Jeske O."/>
            <person name="Meyerdierks A."/>
            <person name="Storesund J.E."/>
            <person name="Kallscheuer N."/>
            <person name="Luecker S."/>
            <person name="Lage O.M."/>
            <person name="Pohl T."/>
            <person name="Merkel B.J."/>
            <person name="Hornburger P."/>
            <person name="Mueller R.-W."/>
            <person name="Bruemmer F."/>
            <person name="Labrenz M."/>
            <person name="Spormann A.M."/>
            <person name="Op den Camp H."/>
            <person name="Overmann J."/>
            <person name="Amann R."/>
            <person name="Jetten M.S.M."/>
            <person name="Mascher T."/>
            <person name="Medema M.H."/>
            <person name="Devos D.P."/>
            <person name="Kaster A.-K."/>
            <person name="Ovreas L."/>
            <person name="Rohde M."/>
            <person name="Galperin M.Y."/>
            <person name="Jogler C."/>
        </authorList>
    </citation>
    <scope>NUCLEOTIDE SEQUENCE [LARGE SCALE GENOMIC DNA]</scope>
    <source>
        <strain evidence="11 12">ETA_A1</strain>
    </source>
</reference>
<dbReference type="InterPro" id="IPR027417">
    <property type="entry name" value="P-loop_NTPase"/>
</dbReference>
<evidence type="ECO:0000256" key="6">
    <source>
        <dbReference type="ARBA" id="ARBA00022741"/>
    </source>
</evidence>
<keyword evidence="5" id="KW-0677">Repeat</keyword>
<dbReference type="CDD" id="cd03215">
    <property type="entry name" value="ABC_Carb_Monos_II"/>
    <property type="match status" value="1"/>
</dbReference>
<keyword evidence="2" id="KW-0813">Transport</keyword>
<keyword evidence="12" id="KW-1185">Reference proteome</keyword>
<evidence type="ECO:0000313" key="11">
    <source>
        <dbReference type="EMBL" id="QDU21410.1"/>
    </source>
</evidence>
<keyword evidence="11" id="KW-0378">Hydrolase</keyword>
<dbReference type="OrthoDB" id="9771863at2"/>
<dbReference type="RefSeq" id="WP_145240333.1">
    <property type="nucleotide sequence ID" value="NZ_CP036273.1"/>
</dbReference>
<name>A0A517XV67_9BACT</name>
<dbReference type="Pfam" id="PF00005">
    <property type="entry name" value="ABC_tran"/>
    <property type="match status" value="2"/>
</dbReference>
<dbReference type="KEGG" id="uli:ETAA1_33770"/>
<evidence type="ECO:0000256" key="8">
    <source>
        <dbReference type="ARBA" id="ARBA00022967"/>
    </source>
</evidence>
<dbReference type="GO" id="GO:0016887">
    <property type="term" value="F:ATP hydrolysis activity"/>
    <property type="evidence" value="ECO:0007669"/>
    <property type="project" value="InterPro"/>
</dbReference>
<evidence type="ECO:0000313" key="12">
    <source>
        <dbReference type="Proteomes" id="UP000319576"/>
    </source>
</evidence>
<evidence type="ECO:0000256" key="9">
    <source>
        <dbReference type="ARBA" id="ARBA00023136"/>
    </source>
</evidence>
<evidence type="ECO:0000256" key="7">
    <source>
        <dbReference type="ARBA" id="ARBA00022840"/>
    </source>
</evidence>
<feature type="domain" description="ABC transporter" evidence="10">
    <location>
        <begin position="261"/>
        <end position="502"/>
    </location>
</feature>
<dbReference type="AlphaFoldDB" id="A0A517XV67"/>
<dbReference type="SMART" id="SM00382">
    <property type="entry name" value="AAA"/>
    <property type="match status" value="2"/>
</dbReference>
<dbReference type="InterPro" id="IPR003439">
    <property type="entry name" value="ABC_transporter-like_ATP-bd"/>
</dbReference>
<accession>A0A517XV67</accession>
<dbReference type="PROSITE" id="PS50893">
    <property type="entry name" value="ABC_TRANSPORTER_2"/>
    <property type="match status" value="2"/>
</dbReference>
<evidence type="ECO:0000256" key="3">
    <source>
        <dbReference type="ARBA" id="ARBA00022475"/>
    </source>
</evidence>
<dbReference type="Gene3D" id="3.40.50.300">
    <property type="entry name" value="P-loop containing nucleotide triphosphate hydrolases"/>
    <property type="match status" value="2"/>
</dbReference>
<dbReference type="GO" id="GO:0005886">
    <property type="term" value="C:plasma membrane"/>
    <property type="evidence" value="ECO:0007669"/>
    <property type="project" value="UniProtKB-SubCell"/>
</dbReference>
<evidence type="ECO:0000256" key="2">
    <source>
        <dbReference type="ARBA" id="ARBA00022448"/>
    </source>
</evidence>
<feature type="domain" description="ABC transporter" evidence="10">
    <location>
        <begin position="6"/>
        <end position="245"/>
    </location>
</feature>
<comment type="subcellular location">
    <subcellularLocation>
        <location evidence="1">Cell membrane</location>
        <topology evidence="1">Peripheral membrane protein</topology>
    </subcellularLocation>
</comment>
<dbReference type="PANTHER" id="PTHR43790:SF3">
    <property type="entry name" value="D-ALLOSE IMPORT ATP-BINDING PROTEIN ALSA-RELATED"/>
    <property type="match status" value="1"/>
</dbReference>
<proteinExistence type="predicted"/>
<keyword evidence="9" id="KW-0472">Membrane</keyword>
<dbReference type="GO" id="GO:0005524">
    <property type="term" value="F:ATP binding"/>
    <property type="evidence" value="ECO:0007669"/>
    <property type="project" value="UniProtKB-KW"/>
</dbReference>
<dbReference type="InterPro" id="IPR050107">
    <property type="entry name" value="ABC_carbohydrate_import_ATPase"/>
</dbReference>